<comment type="function">
    <text evidence="7">Catalyzes the methyl esterification of L-isoaspartyl residues in peptides and proteins that result from spontaneous decomposition of normal L-aspartyl and L-asparaginyl residues. It plays a role in the repair and/or degradation of damaged proteins.</text>
</comment>
<accession>A0A7W6WKD9</accession>
<comment type="catalytic activity">
    <reaction evidence="7">
        <text>[protein]-L-isoaspartate + S-adenosyl-L-methionine = [protein]-L-isoaspartate alpha-methyl ester + S-adenosyl-L-homocysteine</text>
        <dbReference type="Rhea" id="RHEA:12705"/>
        <dbReference type="Rhea" id="RHEA-COMP:12143"/>
        <dbReference type="Rhea" id="RHEA-COMP:12144"/>
        <dbReference type="ChEBI" id="CHEBI:57856"/>
        <dbReference type="ChEBI" id="CHEBI:59789"/>
        <dbReference type="ChEBI" id="CHEBI:90596"/>
        <dbReference type="ChEBI" id="CHEBI:90598"/>
        <dbReference type="EC" id="2.1.1.77"/>
    </reaction>
</comment>
<organism evidence="8 9">
    <name type="scientific">Roseospira goensis</name>
    <dbReference type="NCBI Taxonomy" id="391922"/>
    <lineage>
        <taxon>Bacteria</taxon>
        <taxon>Pseudomonadati</taxon>
        <taxon>Pseudomonadota</taxon>
        <taxon>Alphaproteobacteria</taxon>
        <taxon>Rhodospirillales</taxon>
        <taxon>Rhodospirillaceae</taxon>
        <taxon>Roseospira</taxon>
    </lineage>
</organism>
<comment type="caution">
    <text evidence="8">The sequence shown here is derived from an EMBL/GenBank/DDBJ whole genome shotgun (WGS) entry which is preliminary data.</text>
</comment>
<evidence type="ECO:0000256" key="7">
    <source>
        <dbReference type="HAMAP-Rule" id="MF_00090"/>
    </source>
</evidence>
<dbReference type="Proteomes" id="UP000555728">
    <property type="component" value="Unassembled WGS sequence"/>
</dbReference>
<dbReference type="InterPro" id="IPR029063">
    <property type="entry name" value="SAM-dependent_MTases_sf"/>
</dbReference>
<dbReference type="Gene3D" id="3.40.50.150">
    <property type="entry name" value="Vaccinia Virus protein VP39"/>
    <property type="match status" value="1"/>
</dbReference>
<gene>
    <name evidence="7" type="primary">pcm</name>
    <name evidence="8" type="ORF">GGD88_001378</name>
</gene>
<dbReference type="Pfam" id="PF01135">
    <property type="entry name" value="PCMT"/>
    <property type="match status" value="1"/>
</dbReference>
<comment type="subcellular location">
    <subcellularLocation>
        <location evidence="1 7">Cytoplasm</location>
    </subcellularLocation>
</comment>
<dbReference type="GO" id="GO:0004719">
    <property type="term" value="F:protein-L-isoaspartate (D-aspartate) O-methyltransferase activity"/>
    <property type="evidence" value="ECO:0007669"/>
    <property type="project" value="UniProtKB-UniRule"/>
</dbReference>
<feature type="active site" evidence="7">
    <location>
        <position position="74"/>
    </location>
</feature>
<evidence type="ECO:0000256" key="5">
    <source>
        <dbReference type="ARBA" id="ARBA00022679"/>
    </source>
</evidence>
<dbReference type="CDD" id="cd02440">
    <property type="entry name" value="AdoMet_MTases"/>
    <property type="match status" value="1"/>
</dbReference>
<dbReference type="GO" id="GO:0005737">
    <property type="term" value="C:cytoplasm"/>
    <property type="evidence" value="ECO:0007669"/>
    <property type="project" value="UniProtKB-SubCell"/>
</dbReference>
<evidence type="ECO:0000256" key="2">
    <source>
        <dbReference type="ARBA" id="ARBA00005369"/>
    </source>
</evidence>
<evidence type="ECO:0000313" key="9">
    <source>
        <dbReference type="Proteomes" id="UP000555728"/>
    </source>
</evidence>
<name>A0A7W6WKD9_9PROT</name>
<keyword evidence="6 7" id="KW-0949">S-adenosyl-L-methionine</keyword>
<sequence length="232" mass="25532">MSEFDGPPEAGPDDGNGHDHKIRLLMELRLAGVTDTRVLSALETIPREAFVSEPFLDLAYDNRALPIACGQTISQPLVVGLMTQALELTGRDKVLEIGTGSGYQAAILSRVARRVYTVERHRPLLDQAEARFRRLGLTNIVTRHGDGMKGWPAQAPFSRILVTAGAREIPETLSDQLDDGGIMVLPVGDPDQQWVTRVRRNGHRLSTERLIAVRFVPLLGGVPRDETDDGLR</sequence>
<dbReference type="GO" id="GO:0030091">
    <property type="term" value="P:protein repair"/>
    <property type="evidence" value="ECO:0007669"/>
    <property type="project" value="UniProtKB-UniRule"/>
</dbReference>
<dbReference type="EC" id="2.1.1.77" evidence="7"/>
<dbReference type="AlphaFoldDB" id="A0A7W6WKD9"/>
<evidence type="ECO:0000256" key="3">
    <source>
        <dbReference type="ARBA" id="ARBA00022490"/>
    </source>
</evidence>
<dbReference type="SUPFAM" id="SSF53335">
    <property type="entry name" value="S-adenosyl-L-methionine-dependent methyltransferases"/>
    <property type="match status" value="1"/>
</dbReference>
<dbReference type="PANTHER" id="PTHR11579:SF0">
    <property type="entry name" value="PROTEIN-L-ISOASPARTATE(D-ASPARTATE) O-METHYLTRANSFERASE"/>
    <property type="match status" value="1"/>
</dbReference>
<proteinExistence type="inferred from homology"/>
<keyword evidence="3 7" id="KW-0963">Cytoplasm</keyword>
<dbReference type="InterPro" id="IPR000682">
    <property type="entry name" value="PCMT"/>
</dbReference>
<comment type="similarity">
    <text evidence="2 7">Belongs to the methyltransferase superfamily. L-isoaspartyl/D-aspartyl protein methyltransferase family.</text>
</comment>
<keyword evidence="9" id="KW-1185">Reference proteome</keyword>
<keyword evidence="4 7" id="KW-0489">Methyltransferase</keyword>
<keyword evidence="5 7" id="KW-0808">Transferase</keyword>
<dbReference type="NCBIfam" id="TIGR00080">
    <property type="entry name" value="pimt"/>
    <property type="match status" value="1"/>
</dbReference>
<dbReference type="PROSITE" id="PS01279">
    <property type="entry name" value="PCMT"/>
    <property type="match status" value="1"/>
</dbReference>
<evidence type="ECO:0000256" key="1">
    <source>
        <dbReference type="ARBA" id="ARBA00004496"/>
    </source>
</evidence>
<dbReference type="PANTHER" id="PTHR11579">
    <property type="entry name" value="PROTEIN-L-ISOASPARTATE O-METHYLTRANSFERASE"/>
    <property type="match status" value="1"/>
</dbReference>
<dbReference type="GO" id="GO:0032259">
    <property type="term" value="P:methylation"/>
    <property type="evidence" value="ECO:0007669"/>
    <property type="project" value="UniProtKB-KW"/>
</dbReference>
<dbReference type="HAMAP" id="MF_00090">
    <property type="entry name" value="PIMT"/>
    <property type="match status" value="1"/>
</dbReference>
<evidence type="ECO:0000256" key="6">
    <source>
        <dbReference type="ARBA" id="ARBA00022691"/>
    </source>
</evidence>
<dbReference type="FunFam" id="3.40.50.150:FF:000010">
    <property type="entry name" value="Protein-L-isoaspartate O-methyltransferase"/>
    <property type="match status" value="1"/>
</dbReference>
<dbReference type="NCBIfam" id="NF001453">
    <property type="entry name" value="PRK00312.1"/>
    <property type="match status" value="1"/>
</dbReference>
<evidence type="ECO:0000313" key="8">
    <source>
        <dbReference type="EMBL" id="MBB4285659.1"/>
    </source>
</evidence>
<reference evidence="8 9" key="1">
    <citation type="submission" date="2020-08" db="EMBL/GenBank/DDBJ databases">
        <title>Genome sequencing of Purple Non-Sulfur Bacteria from various extreme environments.</title>
        <authorList>
            <person name="Mayer M."/>
        </authorList>
    </citation>
    <scope>NUCLEOTIDE SEQUENCE [LARGE SCALE GENOMIC DNA]</scope>
    <source>
        <strain evidence="8 9">JA135</strain>
    </source>
</reference>
<dbReference type="EMBL" id="JACIGI010000008">
    <property type="protein sequence ID" value="MBB4285659.1"/>
    <property type="molecule type" value="Genomic_DNA"/>
</dbReference>
<protein>
    <recommendedName>
        <fullName evidence="7">Protein-L-isoaspartate O-methyltransferase</fullName>
        <ecNumber evidence="7">2.1.1.77</ecNumber>
    </recommendedName>
    <alternativeName>
        <fullName evidence="7">L-isoaspartyl protein carboxyl methyltransferase</fullName>
    </alternativeName>
    <alternativeName>
        <fullName evidence="7">Protein L-isoaspartyl methyltransferase</fullName>
    </alternativeName>
    <alternativeName>
        <fullName evidence="7">Protein-beta-aspartate methyltransferase</fullName>
        <shortName evidence="7">PIMT</shortName>
    </alternativeName>
</protein>
<evidence type="ECO:0000256" key="4">
    <source>
        <dbReference type="ARBA" id="ARBA00022603"/>
    </source>
</evidence>